<protein>
    <recommendedName>
        <fullName evidence="3">Type VI secretion system tip protein VgrG</fullName>
    </recommendedName>
</protein>
<evidence type="ECO:0000313" key="1">
    <source>
        <dbReference type="EMBL" id="KVG51523.1"/>
    </source>
</evidence>
<dbReference type="SUPFAM" id="SSF69279">
    <property type="entry name" value="Phage tail proteins"/>
    <property type="match status" value="1"/>
</dbReference>
<sequence length="152" mass="16857">MTHTHKNERLTMNVQNLAAALRGGLIQQDRLLKLDTPLGPNALVVQRAVDHSTIGRDYTFTLDVVSLDSTIELKKLIAQPVTLWIQQASGGYRSIHGYVHTARRLGADGSLTTYQMAVSRIKCNVSLIQRQPIQWPSPLLAFSIRGFDEGGH</sequence>
<evidence type="ECO:0000313" key="2">
    <source>
        <dbReference type="Proteomes" id="UP000064029"/>
    </source>
</evidence>
<proteinExistence type="predicted"/>
<gene>
    <name evidence="1" type="ORF">WJ33_11210</name>
</gene>
<accession>A0A103QL98</accession>
<reference evidence="1 2" key="1">
    <citation type="submission" date="2015-11" db="EMBL/GenBank/DDBJ databases">
        <title>Expanding the genomic diversity of Burkholderia species for the development of highly accurate diagnostics.</title>
        <authorList>
            <person name="Sahl J."/>
            <person name="Keim P."/>
            <person name="Wagner D."/>
        </authorList>
    </citation>
    <scope>NUCLEOTIDE SEQUENCE [LARGE SCALE GENOMIC DNA]</scope>
    <source>
        <strain evidence="1 2">MSMB2036</strain>
    </source>
</reference>
<organism evidence="1 2">
    <name type="scientific">Burkholderia ubonensis</name>
    <dbReference type="NCBI Taxonomy" id="101571"/>
    <lineage>
        <taxon>Bacteria</taxon>
        <taxon>Pseudomonadati</taxon>
        <taxon>Pseudomonadota</taxon>
        <taxon>Betaproteobacteria</taxon>
        <taxon>Burkholderiales</taxon>
        <taxon>Burkholderiaceae</taxon>
        <taxon>Burkholderia</taxon>
        <taxon>Burkholderia cepacia complex</taxon>
    </lineage>
</organism>
<name>A0A103QL98_9BURK</name>
<evidence type="ECO:0008006" key="3">
    <source>
        <dbReference type="Google" id="ProtNLM"/>
    </source>
</evidence>
<dbReference type="Proteomes" id="UP000064029">
    <property type="component" value="Unassembled WGS sequence"/>
</dbReference>
<dbReference type="AlphaFoldDB" id="A0A103QL98"/>
<dbReference type="Gene3D" id="2.30.110.50">
    <property type="match status" value="1"/>
</dbReference>
<dbReference type="EMBL" id="LOXM01000310">
    <property type="protein sequence ID" value="KVG51523.1"/>
    <property type="molecule type" value="Genomic_DNA"/>
</dbReference>
<comment type="caution">
    <text evidence="1">The sequence shown here is derived from an EMBL/GenBank/DDBJ whole genome shotgun (WGS) entry which is preliminary data.</text>
</comment>
<dbReference type="Pfam" id="PF05954">
    <property type="entry name" value="Phage_GPD"/>
    <property type="match status" value="1"/>
</dbReference>